<evidence type="ECO:0000256" key="3">
    <source>
        <dbReference type="SAM" id="SignalP"/>
    </source>
</evidence>
<feature type="chain" id="PRO_5041427552" evidence="3">
    <location>
        <begin position="18"/>
        <end position="186"/>
    </location>
</feature>
<organism evidence="4 5">
    <name type="scientific">Lasiosphaeris hirsuta</name>
    <dbReference type="NCBI Taxonomy" id="260670"/>
    <lineage>
        <taxon>Eukaryota</taxon>
        <taxon>Fungi</taxon>
        <taxon>Dikarya</taxon>
        <taxon>Ascomycota</taxon>
        <taxon>Pezizomycotina</taxon>
        <taxon>Sordariomycetes</taxon>
        <taxon>Sordariomycetidae</taxon>
        <taxon>Sordariales</taxon>
        <taxon>Lasiosphaeriaceae</taxon>
        <taxon>Lasiosphaeris</taxon>
    </lineage>
</organism>
<feature type="compositionally biased region" description="Gly residues" evidence="1">
    <location>
        <begin position="130"/>
        <end position="152"/>
    </location>
</feature>
<name>A0AA40BCI1_9PEZI</name>
<accession>A0AA40BCI1</accession>
<keyword evidence="5" id="KW-1185">Reference proteome</keyword>
<dbReference type="AlphaFoldDB" id="A0AA40BCI1"/>
<dbReference type="Proteomes" id="UP001172102">
    <property type="component" value="Unassembled WGS sequence"/>
</dbReference>
<feature type="signal peptide" evidence="3">
    <location>
        <begin position="1"/>
        <end position="17"/>
    </location>
</feature>
<proteinExistence type="predicted"/>
<keyword evidence="2" id="KW-1133">Transmembrane helix</keyword>
<keyword evidence="2" id="KW-0812">Transmembrane</keyword>
<comment type="caution">
    <text evidence="4">The sequence shown here is derived from an EMBL/GenBank/DDBJ whole genome shotgun (WGS) entry which is preliminary data.</text>
</comment>
<keyword evidence="3" id="KW-0732">Signal</keyword>
<dbReference type="EMBL" id="JAUKUA010000001">
    <property type="protein sequence ID" value="KAK0731731.1"/>
    <property type="molecule type" value="Genomic_DNA"/>
</dbReference>
<sequence length="186" mass="17428">MRSTLFLLGALAALATAQTTTPATATNTAANAANSEQAAILACLDACTAGDVSCTAKCISVPNPNTSDVDATNKCVAACPKGSGTATDNLNYQNCVDGCIGKYYYTTAGAPQGTAAAGSPNTDNVAPSGSGSGSGGASPTGTNGGAATGTGGAAATTSSSAAGASVGLGSAATVGFLGFLIGVLAM</sequence>
<evidence type="ECO:0000256" key="1">
    <source>
        <dbReference type="SAM" id="MobiDB-lite"/>
    </source>
</evidence>
<reference evidence="4" key="1">
    <citation type="submission" date="2023-06" db="EMBL/GenBank/DDBJ databases">
        <title>Genome-scale phylogeny and comparative genomics of the fungal order Sordariales.</title>
        <authorList>
            <consortium name="Lawrence Berkeley National Laboratory"/>
            <person name="Hensen N."/>
            <person name="Bonometti L."/>
            <person name="Westerberg I."/>
            <person name="Brannstrom I.O."/>
            <person name="Guillou S."/>
            <person name="Cros-Aarteil S."/>
            <person name="Calhoun S."/>
            <person name="Haridas S."/>
            <person name="Kuo A."/>
            <person name="Mondo S."/>
            <person name="Pangilinan J."/>
            <person name="Riley R."/>
            <person name="Labutti K."/>
            <person name="Andreopoulos B."/>
            <person name="Lipzen A."/>
            <person name="Chen C."/>
            <person name="Yanf M."/>
            <person name="Daum C."/>
            <person name="Ng V."/>
            <person name="Clum A."/>
            <person name="Steindorff A."/>
            <person name="Ohm R."/>
            <person name="Martin F."/>
            <person name="Silar P."/>
            <person name="Natvig D."/>
            <person name="Lalanne C."/>
            <person name="Gautier V."/>
            <person name="Ament-Velasquez S.L."/>
            <person name="Kruys A."/>
            <person name="Hutchinson M.I."/>
            <person name="Powell A.J."/>
            <person name="Barry K."/>
            <person name="Miller A.N."/>
            <person name="Grigoriev I.V."/>
            <person name="Debuchy R."/>
            <person name="Gladieux P."/>
            <person name="Thoren M.H."/>
            <person name="Johannesson H."/>
        </authorList>
    </citation>
    <scope>NUCLEOTIDE SEQUENCE</scope>
    <source>
        <strain evidence="4">SMH4607-1</strain>
    </source>
</reference>
<evidence type="ECO:0000313" key="4">
    <source>
        <dbReference type="EMBL" id="KAK0731731.1"/>
    </source>
</evidence>
<feature type="region of interest" description="Disordered" evidence="1">
    <location>
        <begin position="115"/>
        <end position="152"/>
    </location>
</feature>
<evidence type="ECO:0000313" key="5">
    <source>
        <dbReference type="Proteomes" id="UP001172102"/>
    </source>
</evidence>
<keyword evidence="2" id="KW-0472">Membrane</keyword>
<gene>
    <name evidence="4" type="ORF">B0H67DRAFT_640082</name>
</gene>
<protein>
    <submittedName>
        <fullName evidence="4">Uncharacterized protein</fullName>
    </submittedName>
</protein>
<evidence type="ECO:0000256" key="2">
    <source>
        <dbReference type="SAM" id="Phobius"/>
    </source>
</evidence>
<feature type="transmembrane region" description="Helical" evidence="2">
    <location>
        <begin position="166"/>
        <end position="185"/>
    </location>
</feature>